<dbReference type="Pfam" id="PF01363">
    <property type="entry name" value="FYVE"/>
    <property type="match status" value="1"/>
</dbReference>
<evidence type="ECO:0000256" key="1">
    <source>
        <dbReference type="ARBA" id="ARBA00022723"/>
    </source>
</evidence>
<dbReference type="PANTHER" id="PTHR23164">
    <property type="entry name" value="EARLY ENDOSOME ANTIGEN 1"/>
    <property type="match status" value="1"/>
</dbReference>
<dbReference type="SUPFAM" id="SSF57903">
    <property type="entry name" value="FYVE/PHD zinc finger"/>
    <property type="match status" value="2"/>
</dbReference>
<feature type="compositionally biased region" description="Polar residues" evidence="5">
    <location>
        <begin position="14"/>
        <end position="38"/>
    </location>
</feature>
<dbReference type="PROSITE" id="PS50178">
    <property type="entry name" value="ZF_FYVE"/>
    <property type="match status" value="1"/>
</dbReference>
<evidence type="ECO:0000259" key="6">
    <source>
        <dbReference type="PROSITE" id="PS50157"/>
    </source>
</evidence>
<protein>
    <recommendedName>
        <fullName evidence="10">FYVE-type domain-containing protein</fullName>
    </recommendedName>
</protein>
<evidence type="ECO:0000256" key="4">
    <source>
        <dbReference type="PROSITE-ProRule" id="PRU00042"/>
    </source>
</evidence>
<feature type="domain" description="FYVE-type" evidence="7">
    <location>
        <begin position="295"/>
        <end position="379"/>
    </location>
</feature>
<keyword evidence="2 4" id="KW-0863">Zinc-finger</keyword>
<proteinExistence type="predicted"/>
<dbReference type="InParanoid" id="G3ASB2"/>
<evidence type="ECO:0000259" key="7">
    <source>
        <dbReference type="PROSITE" id="PS50178"/>
    </source>
</evidence>
<reference evidence="8 9" key="1">
    <citation type="journal article" date="2011" name="Proc. Natl. Acad. Sci. U.S.A.">
        <title>Comparative genomics of xylose-fermenting fungi for enhanced biofuel production.</title>
        <authorList>
            <person name="Wohlbach D.J."/>
            <person name="Kuo A."/>
            <person name="Sato T.K."/>
            <person name="Potts K.M."/>
            <person name="Salamov A.A."/>
            <person name="LaButti K.M."/>
            <person name="Sun H."/>
            <person name="Clum A."/>
            <person name="Pangilinan J.L."/>
            <person name="Lindquist E.A."/>
            <person name="Lucas S."/>
            <person name="Lapidus A."/>
            <person name="Jin M."/>
            <person name="Gunawan C."/>
            <person name="Balan V."/>
            <person name="Dale B.E."/>
            <person name="Jeffries T.W."/>
            <person name="Zinkel R."/>
            <person name="Barry K.W."/>
            <person name="Grigoriev I.V."/>
            <person name="Gasch A.P."/>
        </authorList>
    </citation>
    <scope>NUCLEOTIDE SEQUENCE [LARGE SCALE GENOMIC DNA]</scope>
    <source>
        <strain evidence="9">NRRL Y-27907 / 11-Y1</strain>
    </source>
</reference>
<dbReference type="Gene3D" id="3.30.40.10">
    <property type="entry name" value="Zinc/RING finger domain, C3HC4 (zinc finger)"/>
    <property type="match status" value="2"/>
</dbReference>
<dbReference type="GeneID" id="18871025"/>
<gene>
    <name evidence="8" type="ORF">SPAPADRAFT_155696</name>
</gene>
<dbReference type="OrthoDB" id="166134at2759"/>
<dbReference type="KEGG" id="spaa:SPAPADRAFT_155696"/>
<keyword evidence="9" id="KW-1185">Reference proteome</keyword>
<name>G3ASB2_SPAPN</name>
<dbReference type="Pfam" id="PF11464">
    <property type="entry name" value="Rbsn"/>
    <property type="match status" value="1"/>
</dbReference>
<dbReference type="InterPro" id="IPR011011">
    <property type="entry name" value="Znf_FYVE_PHD"/>
</dbReference>
<dbReference type="InterPro" id="IPR017455">
    <property type="entry name" value="Znf_FYVE-rel"/>
</dbReference>
<organism evidence="9">
    <name type="scientific">Spathaspora passalidarum (strain NRRL Y-27907 / 11-Y1)</name>
    <dbReference type="NCBI Taxonomy" id="619300"/>
    <lineage>
        <taxon>Eukaryota</taxon>
        <taxon>Fungi</taxon>
        <taxon>Dikarya</taxon>
        <taxon>Ascomycota</taxon>
        <taxon>Saccharomycotina</taxon>
        <taxon>Pichiomycetes</taxon>
        <taxon>Debaryomycetaceae</taxon>
        <taxon>Spathaspora</taxon>
    </lineage>
</organism>
<keyword evidence="1" id="KW-0479">Metal-binding</keyword>
<dbReference type="SMART" id="SM00064">
    <property type="entry name" value="FYVE"/>
    <property type="match status" value="2"/>
</dbReference>
<dbReference type="AlphaFoldDB" id="G3ASB2"/>
<dbReference type="InterPro" id="IPR036531">
    <property type="entry name" value="Rbsn_Rab-bd_sf"/>
</dbReference>
<evidence type="ECO:0000313" key="8">
    <source>
        <dbReference type="EMBL" id="EGW30650.1"/>
    </source>
</evidence>
<dbReference type="EMBL" id="GL996504">
    <property type="protein sequence ID" value="EGW30650.1"/>
    <property type="molecule type" value="Genomic_DNA"/>
</dbReference>
<dbReference type="CDD" id="cd15737">
    <property type="entry name" value="FYVE2_Vac1p_like"/>
    <property type="match status" value="1"/>
</dbReference>
<dbReference type="InterPro" id="IPR013087">
    <property type="entry name" value="Znf_C2H2_type"/>
</dbReference>
<dbReference type="FunCoup" id="G3ASB2">
    <property type="interactions" value="78"/>
</dbReference>
<accession>G3ASB2</accession>
<dbReference type="Proteomes" id="UP000000709">
    <property type="component" value="Unassembled WGS sequence"/>
</dbReference>
<evidence type="ECO:0000256" key="5">
    <source>
        <dbReference type="SAM" id="MobiDB-lite"/>
    </source>
</evidence>
<dbReference type="InterPro" id="IPR021565">
    <property type="entry name" value="Rbsn_Rab-bd"/>
</dbReference>
<dbReference type="CDD" id="cd15761">
    <property type="entry name" value="FYVE1_Vac1p_like"/>
    <property type="match status" value="1"/>
</dbReference>
<dbReference type="PROSITE" id="PS50157">
    <property type="entry name" value="ZINC_FINGER_C2H2_2"/>
    <property type="match status" value="1"/>
</dbReference>
<dbReference type="HOGENOM" id="CLU_026440_1_0_1"/>
<feature type="compositionally biased region" description="Basic residues" evidence="5">
    <location>
        <begin position="1"/>
        <end position="10"/>
    </location>
</feature>
<dbReference type="OMA" id="RKCGKLY"/>
<evidence type="ECO:0000313" key="9">
    <source>
        <dbReference type="Proteomes" id="UP000000709"/>
    </source>
</evidence>
<sequence>MSPSKPKPKRVLGNSLSPSQSPKNLASTQPIEISTRDTSSSSSPSPPPPQQDTTEFHKAPTFNCPICDESMLTLVQLNQHIDDAHSSEPPLSSTPPRNQPHLTVKPTTRNKTTPTRKINKISYAENNKGFSIADANEEFLTLPRPYSHRITRSHWKSSQNSTQLTCNVKGCGKTLNIKNGIVNCRKCGELYCNEHTHYRIRLRNAHQGEPPLPKYESSKAGIWSRCCVNCYLDKPDLKLGTDVIYIDLTTEFKQKRQDKVELYHLNRNKIQKHFIKLTNLLAEQQPQKKWSIFISHCSICFVKFNLLNRRHHCRLCGSIVCDDPNGFRKSCSMYVPLNKLLDKLPNLNYSSHVKDNFENLLQDDSKRFRCCVNCKDALLYDWKRQRKPTHDDEQMNLVFSIYETILLQKNQIDFLLPKYELLVHGTDELNKNKLRSKLMIILKDFENSVIQFRNQLFVTRDDKLVVNPKYIKLEKVINNIYQSIAIYLQDNIVQYKQISEVHKEQEQNELRRIQKENSPQPPRLTKKQIRELRDQLMVMNEQKFLVENLITEYTKSRRFDELDVLINNKKELQETIDNLEQELGEFGF</sequence>
<dbReference type="InterPro" id="IPR013083">
    <property type="entry name" value="Znf_RING/FYVE/PHD"/>
</dbReference>
<dbReference type="RefSeq" id="XP_007376683.1">
    <property type="nucleotide sequence ID" value="XM_007376621.1"/>
</dbReference>
<feature type="region of interest" description="Disordered" evidence="5">
    <location>
        <begin position="1"/>
        <end position="60"/>
    </location>
</feature>
<dbReference type="PANTHER" id="PTHR23164:SF29">
    <property type="entry name" value="E3 UBIQUITIN-PROTEIN LIGASE PIB1"/>
    <property type="match status" value="1"/>
</dbReference>
<keyword evidence="3" id="KW-0862">Zinc</keyword>
<dbReference type="SUPFAM" id="SSF140125">
    <property type="entry name" value="Rabenosyn-5 Rab-binding domain-like"/>
    <property type="match status" value="1"/>
</dbReference>
<feature type="domain" description="C2H2-type" evidence="6">
    <location>
        <begin position="62"/>
        <end position="90"/>
    </location>
</feature>
<evidence type="ECO:0000256" key="2">
    <source>
        <dbReference type="ARBA" id="ARBA00022771"/>
    </source>
</evidence>
<dbReference type="GO" id="GO:0016567">
    <property type="term" value="P:protein ubiquitination"/>
    <property type="evidence" value="ECO:0007669"/>
    <property type="project" value="TreeGrafter"/>
</dbReference>
<evidence type="ECO:0000256" key="3">
    <source>
        <dbReference type="ARBA" id="ARBA00022833"/>
    </source>
</evidence>
<dbReference type="STRING" id="619300.G3ASB2"/>
<dbReference type="GO" id="GO:0032266">
    <property type="term" value="F:phosphatidylinositol-3-phosphate binding"/>
    <property type="evidence" value="ECO:0007669"/>
    <property type="project" value="UniProtKB-ARBA"/>
</dbReference>
<feature type="compositionally biased region" description="Low complexity" evidence="5">
    <location>
        <begin position="105"/>
        <end position="114"/>
    </location>
</feature>
<feature type="region of interest" description="Disordered" evidence="5">
    <location>
        <begin position="83"/>
        <end position="114"/>
    </location>
</feature>
<evidence type="ECO:0008006" key="10">
    <source>
        <dbReference type="Google" id="ProtNLM"/>
    </source>
</evidence>
<dbReference type="PROSITE" id="PS00028">
    <property type="entry name" value="ZINC_FINGER_C2H2_1"/>
    <property type="match status" value="1"/>
</dbReference>
<dbReference type="GO" id="GO:0008270">
    <property type="term" value="F:zinc ion binding"/>
    <property type="evidence" value="ECO:0007669"/>
    <property type="project" value="UniProtKB-KW"/>
</dbReference>
<dbReference type="eggNOG" id="KOG1842">
    <property type="taxonomic scope" value="Eukaryota"/>
</dbReference>
<dbReference type="InterPro" id="IPR000306">
    <property type="entry name" value="Znf_FYVE"/>
</dbReference>